<accession>A0A0K2TFX2</accession>
<proteinExistence type="predicted"/>
<reference evidence="1" key="1">
    <citation type="submission" date="2014-05" db="EMBL/GenBank/DDBJ databases">
        <authorList>
            <person name="Chronopoulou M."/>
        </authorList>
    </citation>
    <scope>NUCLEOTIDE SEQUENCE</scope>
    <source>
        <tissue evidence="1">Whole organism</tissue>
    </source>
</reference>
<protein>
    <submittedName>
        <fullName evidence="1">Uncharacterized protein</fullName>
    </submittedName>
</protein>
<sequence>MPSRGHEKYHRKMPGDYFISLLAKFQTDLFDHFGFHM</sequence>
<organism evidence="1">
    <name type="scientific">Lepeophtheirus salmonis</name>
    <name type="common">Salmon louse</name>
    <name type="synonym">Caligus salmonis</name>
    <dbReference type="NCBI Taxonomy" id="72036"/>
    <lineage>
        <taxon>Eukaryota</taxon>
        <taxon>Metazoa</taxon>
        <taxon>Ecdysozoa</taxon>
        <taxon>Arthropoda</taxon>
        <taxon>Crustacea</taxon>
        <taxon>Multicrustacea</taxon>
        <taxon>Hexanauplia</taxon>
        <taxon>Copepoda</taxon>
        <taxon>Siphonostomatoida</taxon>
        <taxon>Caligidae</taxon>
        <taxon>Lepeophtheirus</taxon>
    </lineage>
</organism>
<evidence type="ECO:0000313" key="1">
    <source>
        <dbReference type="EMBL" id="CDW24928.1"/>
    </source>
</evidence>
<dbReference type="AlphaFoldDB" id="A0A0K2TFX2"/>
<dbReference type="EMBL" id="HACA01007567">
    <property type="protein sequence ID" value="CDW24928.1"/>
    <property type="molecule type" value="Transcribed_RNA"/>
</dbReference>
<name>A0A0K2TFX2_LEPSM</name>